<accession>A0A1W6ZWB4</accession>
<name>A0A1W6ZWB4_9HYPH</name>
<feature type="domain" description="NmrA-like" evidence="1">
    <location>
        <begin position="3"/>
        <end position="254"/>
    </location>
</feature>
<dbReference type="RefSeq" id="WP_086090053.1">
    <property type="nucleotide sequence ID" value="NZ_CP021112.1"/>
</dbReference>
<dbReference type="OrthoDB" id="7352262at2"/>
<keyword evidence="3" id="KW-1185">Reference proteome</keyword>
<gene>
    <name evidence="2" type="ORF">CAK95_23065</name>
</gene>
<dbReference type="InterPro" id="IPR051604">
    <property type="entry name" value="Ergot_Alk_Oxidoreductase"/>
</dbReference>
<dbReference type="PANTHER" id="PTHR43162">
    <property type="match status" value="1"/>
</dbReference>
<evidence type="ECO:0000313" key="2">
    <source>
        <dbReference type="EMBL" id="ARQ01662.1"/>
    </source>
</evidence>
<reference evidence="2 3" key="1">
    <citation type="submission" date="2017-05" db="EMBL/GenBank/DDBJ databases">
        <title>Full genome sequence of Pseudorhodoplanes sinuspersici.</title>
        <authorList>
            <person name="Dastgheib S.M.M."/>
            <person name="Shavandi M."/>
            <person name="Tirandaz H."/>
        </authorList>
    </citation>
    <scope>NUCLEOTIDE SEQUENCE [LARGE SCALE GENOMIC DNA]</scope>
    <source>
        <strain evidence="2 3">RIPI110</strain>
    </source>
</reference>
<dbReference type="PANTHER" id="PTHR43162:SF1">
    <property type="entry name" value="PRESTALK A DIFFERENTIATION PROTEIN A"/>
    <property type="match status" value="1"/>
</dbReference>
<protein>
    <submittedName>
        <fullName evidence="2">NmrA family protein</fullName>
    </submittedName>
</protein>
<evidence type="ECO:0000313" key="3">
    <source>
        <dbReference type="Proteomes" id="UP000194137"/>
    </source>
</evidence>
<dbReference type="Gene3D" id="3.90.25.10">
    <property type="entry name" value="UDP-galactose 4-epimerase, domain 1"/>
    <property type="match status" value="1"/>
</dbReference>
<dbReference type="KEGG" id="psin:CAK95_23065"/>
<dbReference type="InterPro" id="IPR008030">
    <property type="entry name" value="NmrA-like"/>
</dbReference>
<dbReference type="SUPFAM" id="SSF51735">
    <property type="entry name" value="NAD(P)-binding Rossmann-fold domains"/>
    <property type="match status" value="1"/>
</dbReference>
<evidence type="ECO:0000259" key="1">
    <source>
        <dbReference type="Pfam" id="PF05368"/>
    </source>
</evidence>
<dbReference type="AlphaFoldDB" id="A0A1W6ZWB4"/>
<dbReference type="Gene3D" id="3.40.50.720">
    <property type="entry name" value="NAD(P)-binding Rossmann-like Domain"/>
    <property type="match status" value="1"/>
</dbReference>
<proteinExistence type="predicted"/>
<dbReference type="Proteomes" id="UP000194137">
    <property type="component" value="Chromosome"/>
</dbReference>
<dbReference type="Pfam" id="PF05368">
    <property type="entry name" value="NmrA"/>
    <property type="match status" value="1"/>
</dbReference>
<dbReference type="EMBL" id="CP021112">
    <property type="protein sequence ID" value="ARQ01662.1"/>
    <property type="molecule type" value="Genomic_DNA"/>
</dbReference>
<organism evidence="2 3">
    <name type="scientific">Pseudorhodoplanes sinuspersici</name>
    <dbReference type="NCBI Taxonomy" id="1235591"/>
    <lineage>
        <taxon>Bacteria</taxon>
        <taxon>Pseudomonadati</taxon>
        <taxon>Pseudomonadota</taxon>
        <taxon>Alphaproteobacteria</taxon>
        <taxon>Hyphomicrobiales</taxon>
        <taxon>Pseudorhodoplanes</taxon>
    </lineage>
</organism>
<sequence length="291" mass="29929">MHVVFGANGRAGGETAHALIERGEAVRVAVRRPEQGEAWKARGADVAVASIDDANAVSAALEGATAAFLFNPPPVAGDPFAQATQVGSALAEAVRRTHLPRAVVLSSVGAQHETGTGIIATLHQMEGALAGAASATVFLRPGYFVETWSEVAEAAVAGGTLPTFLEPDQKIPMVSTIDVGRTAAQLMCENWSGPRVVELGGPEDWSARDVAMAFADVLGRPVAPAFVPPEQRAAVLAEVGLPATVATALLGMYEGIASGRVARADGTEHRRGTTSLATAVARIITKIQAAT</sequence>
<dbReference type="STRING" id="1235591.CAK95_23065"/>
<dbReference type="InterPro" id="IPR036291">
    <property type="entry name" value="NAD(P)-bd_dom_sf"/>
</dbReference>